<organism evidence="1 2">
    <name type="scientific">Paludisphaera borealis</name>
    <dbReference type="NCBI Taxonomy" id="1387353"/>
    <lineage>
        <taxon>Bacteria</taxon>
        <taxon>Pseudomonadati</taxon>
        <taxon>Planctomycetota</taxon>
        <taxon>Planctomycetia</taxon>
        <taxon>Isosphaerales</taxon>
        <taxon>Isosphaeraceae</taxon>
        <taxon>Paludisphaera</taxon>
    </lineage>
</organism>
<dbReference type="OrthoDB" id="5519456at2"/>
<accession>A0A1U7CKB2</accession>
<keyword evidence="2" id="KW-1185">Reference proteome</keyword>
<dbReference type="Gene3D" id="3.30.460.40">
    <property type="match status" value="1"/>
</dbReference>
<evidence type="ECO:0000313" key="2">
    <source>
        <dbReference type="Proteomes" id="UP000186309"/>
    </source>
</evidence>
<dbReference type="InterPro" id="IPR043519">
    <property type="entry name" value="NT_sf"/>
</dbReference>
<dbReference type="KEGG" id="pbor:BSF38_00768"/>
<dbReference type="RefSeq" id="WP_076343540.1">
    <property type="nucleotide sequence ID" value="NZ_CP019082.1"/>
</dbReference>
<dbReference type="EMBL" id="CP019082">
    <property type="protein sequence ID" value="APW59346.1"/>
    <property type="molecule type" value="Genomic_DNA"/>
</dbReference>
<dbReference type="AlphaFoldDB" id="A0A1U7CKB2"/>
<proteinExistence type="predicted"/>
<dbReference type="SUPFAM" id="SSF81301">
    <property type="entry name" value="Nucleotidyltransferase"/>
    <property type="match status" value="1"/>
</dbReference>
<dbReference type="Proteomes" id="UP000186309">
    <property type="component" value="Chromosome"/>
</dbReference>
<sequence length="154" mass="16625">MNPDFKDLLSTLNARGAEFLVVGAHALAVHGHLRATKDLDVWVRPSPDNASKVIAAIAEFGAPLHDLVASDLAERGTVFQIGVPPVRIDLLTAVDGLEFDDAWKDRLPTQFAGEPAFVPSLAHLIRNKKASGRLQDLADVEALERLSADRSASR</sequence>
<protein>
    <submittedName>
        <fullName evidence="1">Uncharacterized protein</fullName>
    </submittedName>
</protein>
<name>A0A1U7CKB2_9BACT</name>
<evidence type="ECO:0000313" key="1">
    <source>
        <dbReference type="EMBL" id="APW59346.1"/>
    </source>
</evidence>
<gene>
    <name evidence="1" type="ORF">BSF38_00768</name>
</gene>
<reference evidence="2" key="1">
    <citation type="submission" date="2016-12" db="EMBL/GenBank/DDBJ databases">
        <title>Comparative genomics of four Isosphaeraceae planctomycetes: a common pool of plasmids and glycoside hydrolase genes.</title>
        <authorList>
            <person name="Ivanova A."/>
        </authorList>
    </citation>
    <scope>NUCLEOTIDE SEQUENCE [LARGE SCALE GENOMIC DNA]</scope>
    <source>
        <strain evidence="2">PX4</strain>
    </source>
</reference>